<organism evidence="2 3">
    <name type="scientific">Glomus cerebriforme</name>
    <dbReference type="NCBI Taxonomy" id="658196"/>
    <lineage>
        <taxon>Eukaryota</taxon>
        <taxon>Fungi</taxon>
        <taxon>Fungi incertae sedis</taxon>
        <taxon>Mucoromycota</taxon>
        <taxon>Glomeromycotina</taxon>
        <taxon>Glomeromycetes</taxon>
        <taxon>Glomerales</taxon>
        <taxon>Glomeraceae</taxon>
        <taxon>Glomus</taxon>
    </lineage>
</organism>
<feature type="compositionally biased region" description="Low complexity" evidence="1">
    <location>
        <begin position="11"/>
        <end position="21"/>
    </location>
</feature>
<evidence type="ECO:0000256" key="1">
    <source>
        <dbReference type="SAM" id="MobiDB-lite"/>
    </source>
</evidence>
<evidence type="ECO:0000313" key="3">
    <source>
        <dbReference type="Proteomes" id="UP000265703"/>
    </source>
</evidence>
<reference evidence="2 3" key="1">
    <citation type="submission" date="2018-06" db="EMBL/GenBank/DDBJ databases">
        <title>Comparative genomics reveals the genomic features of Rhizophagus irregularis, R. cerebriforme, R. diaphanum and Gigaspora rosea, and their symbiotic lifestyle signature.</title>
        <authorList>
            <person name="Morin E."/>
            <person name="San Clemente H."/>
            <person name="Chen E.C.H."/>
            <person name="De La Providencia I."/>
            <person name="Hainaut M."/>
            <person name="Kuo A."/>
            <person name="Kohler A."/>
            <person name="Murat C."/>
            <person name="Tang N."/>
            <person name="Roy S."/>
            <person name="Loubradou J."/>
            <person name="Henrissat B."/>
            <person name="Grigoriev I.V."/>
            <person name="Corradi N."/>
            <person name="Roux C."/>
            <person name="Martin F.M."/>
        </authorList>
    </citation>
    <scope>NUCLEOTIDE SEQUENCE [LARGE SCALE GENOMIC DNA]</scope>
    <source>
        <strain evidence="2 3">DAOM 227022</strain>
    </source>
</reference>
<accession>A0A397SM28</accession>
<sequence length="70" mass="7735">MSWTIGPRRVSSSSATSFTTTPSLSAITPLPTNTALKTFRDKIHDTDLIIEICDDLRPPIVTNALEGWLY</sequence>
<dbReference type="Proteomes" id="UP000265703">
    <property type="component" value="Unassembled WGS sequence"/>
</dbReference>
<evidence type="ECO:0000313" key="2">
    <source>
        <dbReference type="EMBL" id="RIA85666.1"/>
    </source>
</evidence>
<proteinExistence type="predicted"/>
<protein>
    <submittedName>
        <fullName evidence="2">Uncharacterized protein</fullName>
    </submittedName>
</protein>
<keyword evidence="3" id="KW-1185">Reference proteome</keyword>
<dbReference type="OrthoDB" id="10261027at2759"/>
<dbReference type="EMBL" id="QKYT01000411">
    <property type="protein sequence ID" value="RIA85666.1"/>
    <property type="molecule type" value="Genomic_DNA"/>
</dbReference>
<gene>
    <name evidence="2" type="ORF">C1645_830438</name>
</gene>
<name>A0A397SM28_9GLOM</name>
<feature type="region of interest" description="Disordered" evidence="1">
    <location>
        <begin position="1"/>
        <end position="21"/>
    </location>
</feature>
<dbReference type="AlphaFoldDB" id="A0A397SM28"/>
<comment type="caution">
    <text evidence="2">The sequence shown here is derived from an EMBL/GenBank/DDBJ whole genome shotgun (WGS) entry which is preliminary data.</text>
</comment>